<protein>
    <submittedName>
        <fullName evidence="1">Uncharacterized protein</fullName>
    </submittedName>
</protein>
<sequence length="108" mass="12506">MNLYDVVEKIESFDEEATIFFDTETNDISPQSEAEVIYLSDEELKEDISFVAKKRCKGKRYFLEVSVVLELNEDWTSNHDWGGPTTLQLVNCCIHYASFDSCPSEFFN</sequence>
<dbReference type="Proteomes" id="UP001058687">
    <property type="component" value="Chromosome 2"/>
</dbReference>
<proteinExistence type="predicted"/>
<dbReference type="AlphaFoldDB" id="A0AAE9N395"/>
<dbReference type="EMBL" id="CP050468">
    <property type="protein sequence ID" value="UTZ28903.1"/>
    <property type="molecule type" value="Genomic_DNA"/>
</dbReference>
<evidence type="ECO:0000313" key="2">
    <source>
        <dbReference type="Proteomes" id="UP001058687"/>
    </source>
</evidence>
<organism evidence="1 2">
    <name type="scientific">Vibrio campbellii</name>
    <dbReference type="NCBI Taxonomy" id="680"/>
    <lineage>
        <taxon>Bacteria</taxon>
        <taxon>Pseudomonadati</taxon>
        <taxon>Pseudomonadota</taxon>
        <taxon>Gammaproteobacteria</taxon>
        <taxon>Vibrionales</taxon>
        <taxon>Vibrionaceae</taxon>
        <taxon>Vibrio</taxon>
    </lineage>
</organism>
<evidence type="ECO:0000313" key="1">
    <source>
        <dbReference type="EMBL" id="UTZ28903.1"/>
    </source>
</evidence>
<accession>A0AAE9N395</accession>
<gene>
    <name evidence="1" type="ORF">HB761_19755</name>
</gene>
<name>A0AAE9N395_9VIBR</name>
<reference evidence="1" key="1">
    <citation type="submission" date="2020-03" db="EMBL/GenBank/DDBJ databases">
        <title>Five strains of Vibrio campbellii isolated from Mariana Trench.</title>
        <authorList>
            <person name="Liang J."/>
            <person name="Zhang X.-H."/>
        </authorList>
    </citation>
    <scope>NUCLEOTIDE SEQUENCE</scope>
    <source>
        <strain evidence="1">LJC014</strain>
    </source>
</reference>
<dbReference type="RefSeq" id="WP_255944249.1">
    <property type="nucleotide sequence ID" value="NZ_CP050468.1"/>
</dbReference>